<dbReference type="EMBL" id="RBXT01000001">
    <property type="protein sequence ID" value="RKT79915.1"/>
    <property type="molecule type" value="Genomic_DNA"/>
</dbReference>
<dbReference type="InterPro" id="IPR011991">
    <property type="entry name" value="ArsR-like_HTH"/>
</dbReference>
<name>A0A495Y369_9MICO</name>
<dbReference type="RefSeq" id="WP_211333409.1">
    <property type="nucleotide sequence ID" value="NZ_RBXT01000001.1"/>
</dbReference>
<feature type="region of interest" description="Disordered" evidence="1">
    <location>
        <begin position="314"/>
        <end position="340"/>
    </location>
</feature>
<comment type="caution">
    <text evidence="3">The sequence shown here is derived from an EMBL/GenBank/DDBJ whole genome shotgun (WGS) entry which is preliminary data.</text>
</comment>
<keyword evidence="3" id="KW-0238">DNA-binding</keyword>
<dbReference type="InterPro" id="IPR036388">
    <property type="entry name" value="WH-like_DNA-bd_sf"/>
</dbReference>
<dbReference type="PANTHER" id="PTHR43252:SF2">
    <property type="entry name" value="TRANSCRIPTION REGULATOR, PADR-LIKE FAMILY"/>
    <property type="match status" value="1"/>
</dbReference>
<evidence type="ECO:0000256" key="1">
    <source>
        <dbReference type="SAM" id="MobiDB-lite"/>
    </source>
</evidence>
<proteinExistence type="predicted"/>
<dbReference type="CDD" id="cd00090">
    <property type="entry name" value="HTH_ARSR"/>
    <property type="match status" value="1"/>
</dbReference>
<gene>
    <name evidence="3" type="ORF">DFJ68_3393</name>
</gene>
<dbReference type="GO" id="GO:0003677">
    <property type="term" value="F:DNA binding"/>
    <property type="evidence" value="ECO:0007669"/>
    <property type="project" value="UniProtKB-KW"/>
</dbReference>
<dbReference type="SUPFAM" id="SSF46785">
    <property type="entry name" value="Winged helix' DNA-binding domain"/>
    <property type="match status" value="1"/>
</dbReference>
<feature type="region of interest" description="Disordered" evidence="1">
    <location>
        <begin position="1"/>
        <end position="193"/>
    </location>
</feature>
<reference evidence="3 4" key="1">
    <citation type="submission" date="2018-10" db="EMBL/GenBank/DDBJ databases">
        <title>Sequencing the genomes of 1000 actinobacteria strains.</title>
        <authorList>
            <person name="Klenk H.-P."/>
        </authorList>
    </citation>
    <scope>NUCLEOTIDE SEQUENCE [LARGE SCALE GENOMIC DNA]</scope>
    <source>
        <strain evidence="3 4">DSM 44267</strain>
    </source>
</reference>
<accession>A0A495Y369</accession>
<evidence type="ECO:0000259" key="2">
    <source>
        <dbReference type="Pfam" id="PF03551"/>
    </source>
</evidence>
<evidence type="ECO:0000313" key="4">
    <source>
        <dbReference type="Proteomes" id="UP000278440"/>
    </source>
</evidence>
<sequence>MTDDFEHETAERVARRLGQPLETGAPTPPAPATPEAPHIPETATAPETPEAPVTPPRPTGAEGDGHVHDEARRPDADQGHHDHGHHDYGHHDHERHDHGRHDHDEPADEGAWGGRHRPDGGGGGRGPRGGRGRGPRGGFGPGGFGPGGFGPGGFDPSSLPGFGAGLQGLGFGPGGPRGPGGPGDPGRHGGMPPWMHLMRQLGQQFGGPAFEREFGKHFGGPGGERGRRGPRARRGDVRAAILDVLAGDEMNGYQLIQQIAERTDGQWKPSPGSVYPTVQQLEDEGLVQGREVDGRRLLRLTDAGRHYVEEHGEEMAATWRPFERPDESGPGGADQGQDDASRLMPITGQVLSAMWQISTTGTAQQRAEAAEILTETRRRLYGLLADGDPS</sequence>
<feature type="compositionally biased region" description="Gly residues" evidence="1">
    <location>
        <begin position="135"/>
        <end position="153"/>
    </location>
</feature>
<feature type="compositionally biased region" description="Low complexity" evidence="1">
    <location>
        <begin position="35"/>
        <end position="51"/>
    </location>
</feature>
<protein>
    <submittedName>
        <fullName evidence="3">DNA-binding PadR family transcriptional regulator</fullName>
    </submittedName>
</protein>
<evidence type="ECO:0000313" key="3">
    <source>
        <dbReference type="EMBL" id="RKT79915.1"/>
    </source>
</evidence>
<organism evidence="3 4">
    <name type="scientific">Terracoccus luteus</name>
    <dbReference type="NCBI Taxonomy" id="53356"/>
    <lineage>
        <taxon>Bacteria</taxon>
        <taxon>Bacillati</taxon>
        <taxon>Actinomycetota</taxon>
        <taxon>Actinomycetes</taxon>
        <taxon>Micrococcales</taxon>
        <taxon>Intrasporangiaceae</taxon>
        <taxon>Terracoccus</taxon>
    </lineage>
</organism>
<dbReference type="InterPro" id="IPR005149">
    <property type="entry name" value="Tscrpt_reg_PadR_N"/>
</dbReference>
<feature type="compositionally biased region" description="Gly residues" evidence="1">
    <location>
        <begin position="162"/>
        <end position="184"/>
    </location>
</feature>
<feature type="compositionally biased region" description="Basic and acidic residues" evidence="1">
    <location>
        <begin position="63"/>
        <end position="104"/>
    </location>
</feature>
<dbReference type="InterPro" id="IPR036390">
    <property type="entry name" value="WH_DNA-bd_sf"/>
</dbReference>
<feature type="domain" description="Transcription regulator PadR N-terminal" evidence="2">
    <location>
        <begin position="241"/>
        <end position="309"/>
    </location>
</feature>
<dbReference type="AlphaFoldDB" id="A0A495Y369"/>
<dbReference type="Pfam" id="PF03551">
    <property type="entry name" value="PadR"/>
    <property type="match status" value="1"/>
</dbReference>
<dbReference type="Gene3D" id="1.10.10.10">
    <property type="entry name" value="Winged helix-like DNA-binding domain superfamily/Winged helix DNA-binding domain"/>
    <property type="match status" value="1"/>
</dbReference>
<keyword evidence="4" id="KW-1185">Reference proteome</keyword>
<dbReference type="Proteomes" id="UP000278440">
    <property type="component" value="Unassembled WGS sequence"/>
</dbReference>
<dbReference type="PANTHER" id="PTHR43252">
    <property type="entry name" value="TRANSCRIPTIONAL REGULATOR YQJI"/>
    <property type="match status" value="1"/>
</dbReference>